<dbReference type="KEGG" id="psua:FLK61_32655"/>
<proteinExistence type="predicted"/>
<gene>
    <name evidence="1" type="ORF">FLK61_32655</name>
</gene>
<evidence type="ECO:0008006" key="3">
    <source>
        <dbReference type="Google" id="ProtNLM"/>
    </source>
</evidence>
<protein>
    <recommendedName>
        <fullName evidence="3">Flagellar hook-length control protein FliK</fullName>
    </recommendedName>
</protein>
<sequence length="540" mass="59208">MDVNKLQSLLKGIDTRPASLSLRPGQVFHGAITKLFPQNIASLSVGTTQLTAQLEAQLQAGNRYFFRVLEGEGIPRLQVLQGSQTSASQSPQAVLQAMGLPVNARGEALLTHLSQANVPFSRSDMAQALTWLSQSSQPMQQALQTISQTMERQLPVTTNTLQAMAALNQPQATAESMNRLLTLLLSQPQTSVTEALTGQLARALQTQPQTNASLTAHGLIDVISRGGPMAEQALALARQLGITNATTPNQFNEQAQQALLRGENQVVRQLPHVVISQEQTPNQTLQAVLREPQGVQTLLQLLAPNRPMMQSVEQAVKGTAQPELQQAIQAASSSLNTAPLKAFMQLMGLNHENMLGQAESQQLKNDNVKALLMQLLQQPQLPTAIKREAEFLLARITGTQLLSTDSQGPLSHTIVQLPIAFQEKFSDVTVQWQGKLKSDGVLDEDHCRILFYLELEALKDTVIDVQIQNRVIGITIFNEFDRPASVSSWFPLLKESLQEMNYTLSSINWRKPVTELPSKEASNPYRAGSGFSYKGVDIRI</sequence>
<dbReference type="EMBL" id="CP041372">
    <property type="protein sequence ID" value="QKS71454.1"/>
    <property type="molecule type" value="Genomic_DNA"/>
</dbReference>
<dbReference type="RefSeq" id="WP_176009489.1">
    <property type="nucleotide sequence ID" value="NZ_CP041372.2"/>
</dbReference>
<evidence type="ECO:0000313" key="1">
    <source>
        <dbReference type="EMBL" id="QKS71454.1"/>
    </source>
</evidence>
<reference evidence="2" key="1">
    <citation type="submission" date="2019-07" db="EMBL/GenBank/DDBJ databases">
        <title>Bacillus alkalisoli sp. nov. isolated from saline soil.</title>
        <authorList>
            <person name="Sun J.-Q."/>
            <person name="Xu L."/>
        </authorList>
    </citation>
    <scope>NUCLEOTIDE SEQUENCE [LARGE SCALE GENOMIC DNA]</scope>
    <source>
        <strain evidence="2">M4U3P1</strain>
    </source>
</reference>
<name>A0A859FFR2_9BACI</name>
<keyword evidence="2" id="KW-1185">Reference proteome</keyword>
<organism evidence="1 2">
    <name type="scientific">Paenalkalicoccus suaedae</name>
    <dbReference type="NCBI Taxonomy" id="2592382"/>
    <lineage>
        <taxon>Bacteria</taxon>
        <taxon>Bacillati</taxon>
        <taxon>Bacillota</taxon>
        <taxon>Bacilli</taxon>
        <taxon>Bacillales</taxon>
        <taxon>Bacillaceae</taxon>
        <taxon>Paenalkalicoccus</taxon>
    </lineage>
</organism>
<dbReference type="AlphaFoldDB" id="A0A859FFR2"/>
<accession>A0A859FFR2</accession>
<evidence type="ECO:0000313" key="2">
    <source>
        <dbReference type="Proteomes" id="UP000318138"/>
    </source>
</evidence>
<dbReference type="Proteomes" id="UP000318138">
    <property type="component" value="Chromosome"/>
</dbReference>